<dbReference type="RefSeq" id="WP_008612891.1">
    <property type="nucleotide sequence ID" value="NZ_JH651379.1"/>
</dbReference>
<dbReference type="STRING" id="926559.JoomaDRAFT_2472"/>
<keyword evidence="1 4" id="KW-0560">Oxidoreductase</keyword>
<dbReference type="PANTHER" id="PTHR43774:SF1">
    <property type="entry name" value="PEPTIDE METHIONINE SULFOXIDE REDUCTASE MSRA 2"/>
    <property type="match status" value="1"/>
</dbReference>
<reference evidence="7 8" key="1">
    <citation type="submission" date="2012-02" db="EMBL/GenBank/DDBJ databases">
        <title>Improved High-Quality Draft genome of Joostella marina DSM 19592.</title>
        <authorList>
            <consortium name="US DOE Joint Genome Institute (JGI-PGF)"/>
            <person name="Lucas S."/>
            <person name="Copeland A."/>
            <person name="Lapidus A."/>
            <person name="Bruce D."/>
            <person name="Goodwin L."/>
            <person name="Pitluck S."/>
            <person name="Peters L."/>
            <person name="Chertkov O."/>
            <person name="Ovchinnikova G."/>
            <person name="Kyrpides N."/>
            <person name="Mavromatis K."/>
            <person name="Detter J.C."/>
            <person name="Han C."/>
            <person name="Land M."/>
            <person name="Hauser L."/>
            <person name="Markowitz V."/>
            <person name="Cheng J.-F."/>
            <person name="Hugenholtz P."/>
            <person name="Woyke T."/>
            <person name="Wu D."/>
            <person name="Tindall B."/>
            <person name="Brambilla E."/>
            <person name="Klenk H.-P."/>
            <person name="Eisen J.A."/>
        </authorList>
    </citation>
    <scope>NUCLEOTIDE SEQUENCE [LARGE SCALE GENOMIC DNA]</scope>
    <source>
        <strain evidence="7 8">DSM 19592</strain>
    </source>
</reference>
<dbReference type="HAMAP" id="MF_01401">
    <property type="entry name" value="MsrA"/>
    <property type="match status" value="1"/>
</dbReference>
<evidence type="ECO:0000256" key="5">
    <source>
        <dbReference type="SAM" id="SignalP"/>
    </source>
</evidence>
<proteinExistence type="inferred from homology"/>
<comment type="catalytic activity">
    <reaction evidence="3 4">
        <text>[thioredoxin]-disulfide + L-methionine + H2O = L-methionine (S)-S-oxide + [thioredoxin]-dithiol</text>
        <dbReference type="Rhea" id="RHEA:19993"/>
        <dbReference type="Rhea" id="RHEA-COMP:10698"/>
        <dbReference type="Rhea" id="RHEA-COMP:10700"/>
        <dbReference type="ChEBI" id="CHEBI:15377"/>
        <dbReference type="ChEBI" id="CHEBI:29950"/>
        <dbReference type="ChEBI" id="CHEBI:50058"/>
        <dbReference type="ChEBI" id="CHEBI:57844"/>
        <dbReference type="ChEBI" id="CHEBI:58772"/>
        <dbReference type="EC" id="1.8.4.11"/>
    </reaction>
</comment>
<feature type="domain" description="Peptide methionine sulphoxide reductase MsrA" evidence="6">
    <location>
        <begin position="53"/>
        <end position="204"/>
    </location>
</feature>
<evidence type="ECO:0000313" key="7">
    <source>
        <dbReference type="EMBL" id="EIJ39451.1"/>
    </source>
</evidence>
<organism evidence="7 8">
    <name type="scientific">Galbibacter orientalis DSM 19592</name>
    <dbReference type="NCBI Taxonomy" id="926559"/>
    <lineage>
        <taxon>Bacteria</taxon>
        <taxon>Pseudomonadati</taxon>
        <taxon>Bacteroidota</taxon>
        <taxon>Flavobacteriia</taxon>
        <taxon>Flavobacteriales</taxon>
        <taxon>Flavobacteriaceae</taxon>
        <taxon>Galbibacter</taxon>
    </lineage>
</organism>
<dbReference type="Pfam" id="PF01625">
    <property type="entry name" value="PMSR"/>
    <property type="match status" value="1"/>
</dbReference>
<evidence type="ECO:0000256" key="3">
    <source>
        <dbReference type="ARBA" id="ARBA00048782"/>
    </source>
</evidence>
<keyword evidence="5" id="KW-0732">Signal</keyword>
<dbReference type="PANTHER" id="PTHR43774">
    <property type="entry name" value="PEPTIDE METHIONINE SULFOXIDE REDUCTASE"/>
    <property type="match status" value="1"/>
</dbReference>
<dbReference type="PROSITE" id="PS51257">
    <property type="entry name" value="PROKAR_LIPOPROTEIN"/>
    <property type="match status" value="1"/>
</dbReference>
<dbReference type="HOGENOM" id="CLU_031040_10_0_10"/>
<dbReference type="GO" id="GO:0033744">
    <property type="term" value="F:L-methionine:thioredoxin-disulfide S-oxidoreductase activity"/>
    <property type="evidence" value="ECO:0007669"/>
    <property type="project" value="RHEA"/>
</dbReference>
<dbReference type="Gene3D" id="3.30.1060.10">
    <property type="entry name" value="Peptide methionine sulphoxide reductase MsrA"/>
    <property type="match status" value="1"/>
</dbReference>
<feature type="chain" id="PRO_5003668550" description="Peptide methionine sulfoxide reductase MsrA" evidence="5">
    <location>
        <begin position="22"/>
        <end position="229"/>
    </location>
</feature>
<comment type="similarity">
    <text evidence="4">Belongs to the MsrA Met sulfoxide reductase family.</text>
</comment>
<evidence type="ECO:0000256" key="4">
    <source>
        <dbReference type="HAMAP-Rule" id="MF_01401"/>
    </source>
</evidence>
<dbReference type="InterPro" id="IPR036509">
    <property type="entry name" value="Met_Sox_Rdtase_MsrA_sf"/>
</dbReference>
<comment type="function">
    <text evidence="4">Has an important function as a repair enzyme for proteins that have been inactivated by oxidation. Catalyzes the reversible oxidation-reduction of methionine sulfoxide in proteins to methionine.</text>
</comment>
<dbReference type="AlphaFoldDB" id="I3C758"/>
<feature type="active site" evidence="4">
    <location>
        <position position="60"/>
    </location>
</feature>
<dbReference type="Proteomes" id="UP000004690">
    <property type="component" value="Unassembled WGS sequence"/>
</dbReference>
<accession>I3C758</accession>
<dbReference type="eggNOG" id="COG0225">
    <property type="taxonomic scope" value="Bacteria"/>
</dbReference>
<evidence type="ECO:0000256" key="1">
    <source>
        <dbReference type="ARBA" id="ARBA00023002"/>
    </source>
</evidence>
<dbReference type="NCBIfam" id="TIGR00401">
    <property type="entry name" value="msrA"/>
    <property type="match status" value="1"/>
</dbReference>
<dbReference type="GO" id="GO:0008113">
    <property type="term" value="F:peptide-methionine (S)-S-oxide reductase activity"/>
    <property type="evidence" value="ECO:0007669"/>
    <property type="project" value="UniProtKB-UniRule"/>
</dbReference>
<comment type="catalytic activity">
    <reaction evidence="2 4">
        <text>L-methionyl-[protein] + [thioredoxin]-disulfide + H2O = L-methionyl-(S)-S-oxide-[protein] + [thioredoxin]-dithiol</text>
        <dbReference type="Rhea" id="RHEA:14217"/>
        <dbReference type="Rhea" id="RHEA-COMP:10698"/>
        <dbReference type="Rhea" id="RHEA-COMP:10700"/>
        <dbReference type="Rhea" id="RHEA-COMP:12313"/>
        <dbReference type="Rhea" id="RHEA-COMP:12315"/>
        <dbReference type="ChEBI" id="CHEBI:15377"/>
        <dbReference type="ChEBI" id="CHEBI:16044"/>
        <dbReference type="ChEBI" id="CHEBI:29950"/>
        <dbReference type="ChEBI" id="CHEBI:44120"/>
        <dbReference type="ChEBI" id="CHEBI:50058"/>
        <dbReference type="EC" id="1.8.4.11"/>
    </reaction>
</comment>
<dbReference type="InterPro" id="IPR002569">
    <property type="entry name" value="Met_Sox_Rdtase_MsrA_dom"/>
</dbReference>
<dbReference type="SUPFAM" id="SSF55068">
    <property type="entry name" value="Peptide methionine sulfoxide reductase"/>
    <property type="match status" value="1"/>
</dbReference>
<dbReference type="EMBL" id="JH651379">
    <property type="protein sequence ID" value="EIJ39451.1"/>
    <property type="molecule type" value="Genomic_DNA"/>
</dbReference>
<sequence length="229" mass="26187">MKLIKLNSLLFLCLFSISCQSSTKKQTSTVATDGTSSKVELKKTPQDLSKYETAYFASGCFWCVEAVFESVKGVKEAVSGYSGGIEKNPTYQQVGAGNTSHAEAVMVYYDPKIVSFETLVRVFFGSQDPTQYNGQGPDIGAQYRSIAFYKNDEEKEIIERYIKQLEDKEIYSKPIVTQVAPFDKFWKAEDYHQDYEKRNPNNPYVKNVSIPRLKRFQKKYPELLKDNVH</sequence>
<feature type="signal peptide" evidence="5">
    <location>
        <begin position="1"/>
        <end position="21"/>
    </location>
</feature>
<dbReference type="OrthoDB" id="4174719at2"/>
<evidence type="ECO:0000259" key="6">
    <source>
        <dbReference type="Pfam" id="PF01625"/>
    </source>
</evidence>
<evidence type="ECO:0000256" key="2">
    <source>
        <dbReference type="ARBA" id="ARBA00047806"/>
    </source>
</evidence>
<name>I3C758_9FLAO</name>
<protein>
    <recommendedName>
        <fullName evidence="4">Peptide methionine sulfoxide reductase MsrA</fullName>
        <shortName evidence="4">Protein-methionine-S-oxide reductase</shortName>
        <ecNumber evidence="4">1.8.4.11</ecNumber>
    </recommendedName>
    <alternativeName>
        <fullName evidence="4">Peptide-methionine (S)-S-oxide reductase</fullName>
        <shortName evidence="4">Peptide Met(O) reductase</shortName>
    </alternativeName>
</protein>
<gene>
    <name evidence="4" type="primary">msrA</name>
    <name evidence="7" type="ORF">JoomaDRAFT_2472</name>
</gene>
<evidence type="ECO:0000313" key="8">
    <source>
        <dbReference type="Proteomes" id="UP000004690"/>
    </source>
</evidence>
<keyword evidence="8" id="KW-1185">Reference proteome</keyword>
<dbReference type="EC" id="1.8.4.11" evidence="4"/>